<protein>
    <submittedName>
        <fullName evidence="2">Uncharacterized protein</fullName>
    </submittedName>
</protein>
<accession>A0AA36DPP6</accession>
<feature type="chain" id="PRO_5041293305" evidence="1">
    <location>
        <begin position="18"/>
        <end position="92"/>
    </location>
</feature>
<reference evidence="2" key="1">
    <citation type="submission" date="2023-07" db="EMBL/GenBank/DDBJ databases">
        <authorList>
            <consortium name="CYATHOMIX"/>
        </authorList>
    </citation>
    <scope>NUCLEOTIDE SEQUENCE</scope>
    <source>
        <strain evidence="2">N/A</strain>
    </source>
</reference>
<proteinExistence type="predicted"/>
<gene>
    <name evidence="2" type="ORF">CYNAS_LOCUS3460</name>
</gene>
<feature type="signal peptide" evidence="1">
    <location>
        <begin position="1"/>
        <end position="17"/>
    </location>
</feature>
<dbReference type="AlphaFoldDB" id="A0AA36DPP6"/>
<evidence type="ECO:0000313" key="3">
    <source>
        <dbReference type="Proteomes" id="UP001176961"/>
    </source>
</evidence>
<name>A0AA36DPP6_CYLNA</name>
<dbReference type="Proteomes" id="UP001176961">
    <property type="component" value="Unassembled WGS sequence"/>
</dbReference>
<evidence type="ECO:0000313" key="2">
    <source>
        <dbReference type="EMBL" id="CAJ0591477.1"/>
    </source>
</evidence>
<keyword evidence="1" id="KW-0732">Signal</keyword>
<evidence type="ECO:0000256" key="1">
    <source>
        <dbReference type="SAM" id="SignalP"/>
    </source>
</evidence>
<comment type="caution">
    <text evidence="2">The sequence shown here is derived from an EMBL/GenBank/DDBJ whole genome shotgun (WGS) entry which is preliminary data.</text>
</comment>
<keyword evidence="3" id="KW-1185">Reference proteome</keyword>
<sequence>MWFYCLLTISALPLAQGQHAQCQDSPTKVDISPRRISHLWKAFQDECGGGHSNYNLKNLNYSAQLECILLDKWAKNDPEVEYKWGRGVYEIT</sequence>
<organism evidence="2 3">
    <name type="scientific">Cylicocyclus nassatus</name>
    <name type="common">Nematode worm</name>
    <dbReference type="NCBI Taxonomy" id="53992"/>
    <lineage>
        <taxon>Eukaryota</taxon>
        <taxon>Metazoa</taxon>
        <taxon>Ecdysozoa</taxon>
        <taxon>Nematoda</taxon>
        <taxon>Chromadorea</taxon>
        <taxon>Rhabditida</taxon>
        <taxon>Rhabditina</taxon>
        <taxon>Rhabditomorpha</taxon>
        <taxon>Strongyloidea</taxon>
        <taxon>Strongylidae</taxon>
        <taxon>Cylicocyclus</taxon>
    </lineage>
</organism>
<dbReference type="EMBL" id="CATQJL010000001">
    <property type="protein sequence ID" value="CAJ0591477.1"/>
    <property type="molecule type" value="Genomic_DNA"/>
</dbReference>